<dbReference type="Pfam" id="PF00291">
    <property type="entry name" value="PALP"/>
    <property type="match status" value="1"/>
</dbReference>
<keyword evidence="13" id="KW-1185">Reference proteome</keyword>
<evidence type="ECO:0000256" key="10">
    <source>
        <dbReference type="PIRSR" id="PIRSR038945-2"/>
    </source>
</evidence>
<evidence type="ECO:0000256" key="6">
    <source>
        <dbReference type="ARBA" id="ARBA00049144"/>
    </source>
</evidence>
<comment type="similarity">
    <text evidence="2 8">Belongs to the threonine synthase family.</text>
</comment>
<evidence type="ECO:0000256" key="1">
    <source>
        <dbReference type="ARBA" id="ARBA00001933"/>
    </source>
</evidence>
<comment type="cofactor">
    <cofactor evidence="1 8 9">
        <name>pyridoxal 5'-phosphate</name>
        <dbReference type="ChEBI" id="CHEBI:597326"/>
    </cofactor>
</comment>
<sequence length="413" mass="44436">MFVKELECLKCGETFSPSEQIYVCKECGGKLVISYDYDGISEKINREELEKRPDGVWKYRELLPISGPKNIVTLGEGGTPLIKAENLSKVLRIDDLWLKDETRNPTSSFKDRPMSVGVSKALEFGAETVCTASSGNAATALAAYSAKGGIDCYAFVPEDVPEAKLAQLALHGANVVRAAHQEKGDPSYELMKMGFKNFGWHPIPSGGAFNPYQPEGNKTMSYEICEQMNWETPDWYLVPVGAGTLLSGNAKGFFELEELGLIDEIPRIGGIQAEGCAPLVKGFKEGTDPYDIPTWEGPNTVAGGLIDPYPWDADTALPAIKKSGGTAESVSDEDILSALELLARTEGIFAEPSGAAGLAGLIKLVENGEIDRSEKAVISVTGGGLKDQKTAVELAGEIPTIKPNLEELKKLVD</sequence>
<dbReference type="InterPro" id="IPR026260">
    <property type="entry name" value="Thr_Synthase_bac/arc"/>
</dbReference>
<name>A0A133V199_9EURY</name>
<feature type="modified residue" description="N6-(pyridoxal phosphate)lysine" evidence="10">
    <location>
        <position position="110"/>
    </location>
</feature>
<keyword evidence="4 8" id="KW-0663">Pyridoxal phosphate</keyword>
<evidence type="ECO:0000256" key="8">
    <source>
        <dbReference type="PIRNR" id="PIRNR038945"/>
    </source>
</evidence>
<dbReference type="GO" id="GO:0006567">
    <property type="term" value="P:L-threonine catabolic process"/>
    <property type="evidence" value="ECO:0007669"/>
    <property type="project" value="TreeGrafter"/>
</dbReference>
<evidence type="ECO:0000313" key="13">
    <source>
        <dbReference type="Proteomes" id="UP000070520"/>
    </source>
</evidence>
<dbReference type="SUPFAM" id="SSF53686">
    <property type="entry name" value="Tryptophan synthase beta subunit-like PLP-dependent enzymes"/>
    <property type="match status" value="1"/>
</dbReference>
<dbReference type="PIRSF" id="PIRSF038945">
    <property type="entry name" value="Thr_synthase"/>
    <property type="match status" value="1"/>
</dbReference>
<evidence type="ECO:0000256" key="2">
    <source>
        <dbReference type="ARBA" id="ARBA00005517"/>
    </source>
</evidence>
<comment type="catalytic activity">
    <reaction evidence="6 8">
        <text>O-phospho-L-homoserine + H2O = L-threonine + phosphate</text>
        <dbReference type="Rhea" id="RHEA:10840"/>
        <dbReference type="ChEBI" id="CHEBI:15377"/>
        <dbReference type="ChEBI" id="CHEBI:43474"/>
        <dbReference type="ChEBI" id="CHEBI:57590"/>
        <dbReference type="ChEBI" id="CHEBI:57926"/>
        <dbReference type="EC" id="4.2.3.1"/>
    </reaction>
</comment>
<dbReference type="EMBL" id="LHXW01000009">
    <property type="protein sequence ID" value="KXB00233.1"/>
    <property type="molecule type" value="Genomic_DNA"/>
</dbReference>
<evidence type="ECO:0000256" key="3">
    <source>
        <dbReference type="ARBA" id="ARBA00018679"/>
    </source>
</evidence>
<keyword evidence="5 8" id="KW-0456">Lyase</keyword>
<evidence type="ECO:0000256" key="4">
    <source>
        <dbReference type="ARBA" id="ARBA00022898"/>
    </source>
</evidence>
<dbReference type="NCBIfam" id="NF006050">
    <property type="entry name" value="PRK08197.1"/>
    <property type="match status" value="1"/>
</dbReference>
<dbReference type="AlphaFoldDB" id="A0A133V199"/>
<proteinExistence type="inferred from homology"/>
<evidence type="ECO:0000259" key="11">
    <source>
        <dbReference type="Pfam" id="PF00291"/>
    </source>
</evidence>
<dbReference type="UniPathway" id="UPA00050">
    <property type="reaction ID" value="UER00065"/>
</dbReference>
<dbReference type="PATRIC" id="fig|1698272.3.peg.829"/>
<dbReference type="Proteomes" id="UP000070520">
    <property type="component" value="Unassembled WGS sequence"/>
</dbReference>
<keyword evidence="8" id="KW-0791">Threonine biosynthesis</keyword>
<evidence type="ECO:0000256" key="5">
    <source>
        <dbReference type="ARBA" id="ARBA00023239"/>
    </source>
</evidence>
<evidence type="ECO:0000256" key="9">
    <source>
        <dbReference type="PIRSR" id="PIRSR038945-1"/>
    </source>
</evidence>
<dbReference type="GO" id="GO:0006565">
    <property type="term" value="P:L-serine catabolic process"/>
    <property type="evidence" value="ECO:0007669"/>
    <property type="project" value="TreeGrafter"/>
</dbReference>
<dbReference type="InterPro" id="IPR036052">
    <property type="entry name" value="TrpB-like_PALP_sf"/>
</dbReference>
<comment type="function">
    <text evidence="8">Catalyzes the gamma-elimination of phosphate from L-phosphohomoserine and the beta-addition of water to produce L-threonine.</text>
</comment>
<dbReference type="GO" id="GO:0009088">
    <property type="term" value="P:threonine biosynthetic process"/>
    <property type="evidence" value="ECO:0007669"/>
    <property type="project" value="UniProtKB-UniRule"/>
</dbReference>
<comment type="pathway">
    <text evidence="8">Amino-acid biosynthesis; L-threonine biosynthesis; L-threonine from L-aspartate: step 5/5.</text>
</comment>
<dbReference type="Gene3D" id="3.40.50.1100">
    <property type="match status" value="2"/>
</dbReference>
<protein>
    <recommendedName>
        <fullName evidence="3 7">Threonine synthase</fullName>
        <ecNumber evidence="7 8">4.2.3.1</ecNumber>
    </recommendedName>
</protein>
<dbReference type="CDD" id="cd01563">
    <property type="entry name" value="Thr-synth_1"/>
    <property type="match status" value="1"/>
</dbReference>
<reference evidence="12 13" key="1">
    <citation type="journal article" date="2016" name="Sci. Rep.">
        <title>Metabolic traits of an uncultured archaeal lineage -MSBL1- from brine pools of the Red Sea.</title>
        <authorList>
            <person name="Mwirichia R."/>
            <person name="Alam I."/>
            <person name="Rashid M."/>
            <person name="Vinu M."/>
            <person name="Ba-Alawi W."/>
            <person name="Anthony Kamau A."/>
            <person name="Kamanda Ngugi D."/>
            <person name="Goker M."/>
            <person name="Klenk H.P."/>
            <person name="Bajic V."/>
            <person name="Stingl U."/>
        </authorList>
    </citation>
    <scope>NUCLEOTIDE SEQUENCE [LARGE SCALE GENOMIC DNA]</scope>
    <source>
        <strain evidence="12">SCGC-AAA261C02</strain>
    </source>
</reference>
<comment type="caution">
    <text evidence="12">The sequence shown here is derived from an EMBL/GenBank/DDBJ whole genome shotgun (WGS) entry which is preliminary data.</text>
</comment>
<dbReference type="GO" id="GO:0004794">
    <property type="term" value="F:threonine deaminase activity"/>
    <property type="evidence" value="ECO:0007669"/>
    <property type="project" value="TreeGrafter"/>
</dbReference>
<feature type="binding site" evidence="9">
    <location>
        <position position="381"/>
    </location>
    <ligand>
        <name>pyridoxal 5'-phosphate</name>
        <dbReference type="ChEBI" id="CHEBI:597326"/>
    </ligand>
</feature>
<dbReference type="PANTHER" id="PTHR48078">
    <property type="entry name" value="THREONINE DEHYDRATASE, MITOCHONDRIAL-RELATED"/>
    <property type="match status" value="1"/>
</dbReference>
<evidence type="ECO:0000313" key="12">
    <source>
        <dbReference type="EMBL" id="KXB00233.1"/>
    </source>
</evidence>
<dbReference type="GO" id="GO:0004795">
    <property type="term" value="F:threonine synthase activity"/>
    <property type="evidence" value="ECO:0007669"/>
    <property type="project" value="UniProtKB-UniRule"/>
</dbReference>
<feature type="binding site" evidence="9">
    <location>
        <position position="136"/>
    </location>
    <ligand>
        <name>pyridoxal 5'-phosphate</name>
        <dbReference type="ChEBI" id="CHEBI:597326"/>
    </ligand>
</feature>
<evidence type="ECO:0000256" key="7">
    <source>
        <dbReference type="NCBIfam" id="TIGR00260"/>
    </source>
</evidence>
<dbReference type="GO" id="GO:0009097">
    <property type="term" value="P:isoleucine biosynthetic process"/>
    <property type="evidence" value="ECO:0007669"/>
    <property type="project" value="TreeGrafter"/>
</dbReference>
<accession>A0A133V199</accession>
<dbReference type="InterPro" id="IPR050147">
    <property type="entry name" value="Ser/Thr_Dehydratase"/>
</dbReference>
<dbReference type="InterPro" id="IPR004450">
    <property type="entry name" value="Thr_synthase-like"/>
</dbReference>
<dbReference type="EC" id="4.2.3.1" evidence="7 8"/>
<dbReference type="NCBIfam" id="TIGR00260">
    <property type="entry name" value="thrC"/>
    <property type="match status" value="1"/>
</dbReference>
<dbReference type="PANTHER" id="PTHR48078:SF6">
    <property type="entry name" value="L-THREONINE DEHYDRATASE CATABOLIC TDCB"/>
    <property type="match status" value="1"/>
</dbReference>
<keyword evidence="8" id="KW-0028">Amino-acid biosynthesis</keyword>
<feature type="domain" description="Tryptophan synthase beta chain-like PALP" evidence="11">
    <location>
        <begin position="72"/>
        <end position="382"/>
    </location>
</feature>
<gene>
    <name evidence="12" type="ORF">AKJ42_01325</name>
</gene>
<organism evidence="12 13">
    <name type="scientific">candidate division MSBL1 archaeon SCGC-AAA261C02</name>
    <dbReference type="NCBI Taxonomy" id="1698272"/>
    <lineage>
        <taxon>Archaea</taxon>
        <taxon>Methanobacteriati</taxon>
        <taxon>Methanobacteriota</taxon>
        <taxon>candidate division MSBL1</taxon>
    </lineage>
</organism>
<dbReference type="InterPro" id="IPR001926">
    <property type="entry name" value="TrpB-like_PALP"/>
</dbReference>
<dbReference type="GO" id="GO:0003941">
    <property type="term" value="F:L-serine ammonia-lyase activity"/>
    <property type="evidence" value="ECO:0007669"/>
    <property type="project" value="TreeGrafter"/>
</dbReference>